<dbReference type="Proteomes" id="UP000011529">
    <property type="component" value="Unassembled WGS sequence"/>
</dbReference>
<proteinExistence type="predicted"/>
<organism evidence="1 2">
    <name type="scientific">Rhodopirellula europaea 6C</name>
    <dbReference type="NCBI Taxonomy" id="1263867"/>
    <lineage>
        <taxon>Bacteria</taxon>
        <taxon>Pseudomonadati</taxon>
        <taxon>Planctomycetota</taxon>
        <taxon>Planctomycetia</taxon>
        <taxon>Pirellulales</taxon>
        <taxon>Pirellulaceae</taxon>
        <taxon>Rhodopirellula</taxon>
    </lineage>
</organism>
<gene>
    <name evidence="1" type="ORF">RE6C_02719</name>
</gene>
<reference evidence="1" key="2">
    <citation type="journal article" date="2013" name="Mar. Genomics">
        <title>Expression of sulfatases in Rhodopirellula baltica and the diversity of sulfatases in the genus Rhodopirellula.</title>
        <authorList>
            <person name="Wegner C.E."/>
            <person name="Richter-Heitmann T."/>
            <person name="Klindworth A."/>
            <person name="Klockow C."/>
            <person name="Richter M."/>
            <person name="Achstetter T."/>
            <person name="Glockner F.O."/>
            <person name="Harder J."/>
        </authorList>
    </citation>
    <scope>NUCLEOTIDE SEQUENCE [LARGE SCALE GENOMIC DNA]</scope>
    <source>
        <strain evidence="1">6C</strain>
    </source>
</reference>
<dbReference type="AlphaFoldDB" id="M2B2B9"/>
<comment type="caution">
    <text evidence="1">The sequence shown here is derived from an EMBL/GenBank/DDBJ whole genome shotgun (WGS) entry which is preliminary data.</text>
</comment>
<accession>M2B2B9</accession>
<sequence>MLARFAFFTKLPQNCDGNGVCSRTSSELRSTCNVKEPLFE</sequence>
<reference evidence="1" key="1">
    <citation type="submission" date="2012-11" db="EMBL/GenBank/DDBJ databases">
        <title>Permanent draft genomes of Rhodopirellula europaea strain SH398 and 6C.</title>
        <authorList>
            <person name="Richter M."/>
            <person name="Richter-Heitmann T."/>
            <person name="Frank C."/>
            <person name="Harder J."/>
            <person name="Glockner F.O."/>
        </authorList>
    </citation>
    <scope>NUCLEOTIDE SEQUENCE</scope>
    <source>
        <strain evidence="1">6C</strain>
    </source>
</reference>
<protein>
    <submittedName>
        <fullName evidence="1">Uncharacterized protein</fullName>
    </submittedName>
</protein>
<evidence type="ECO:0000313" key="1">
    <source>
        <dbReference type="EMBL" id="EMB16354.1"/>
    </source>
</evidence>
<dbReference type="EMBL" id="ANMO01000120">
    <property type="protein sequence ID" value="EMB16354.1"/>
    <property type="molecule type" value="Genomic_DNA"/>
</dbReference>
<evidence type="ECO:0000313" key="2">
    <source>
        <dbReference type="Proteomes" id="UP000011529"/>
    </source>
</evidence>
<keyword evidence="2" id="KW-1185">Reference proteome</keyword>
<name>M2B2B9_9BACT</name>